<dbReference type="SUPFAM" id="SSF47384">
    <property type="entry name" value="Homodimeric domain of signal transducing histidine kinase"/>
    <property type="match status" value="1"/>
</dbReference>
<evidence type="ECO:0000256" key="11">
    <source>
        <dbReference type="ARBA" id="ARBA00022989"/>
    </source>
</evidence>
<dbReference type="SMART" id="SM00304">
    <property type="entry name" value="HAMP"/>
    <property type="match status" value="1"/>
</dbReference>
<dbReference type="GO" id="GO:0005886">
    <property type="term" value="C:plasma membrane"/>
    <property type="evidence" value="ECO:0007669"/>
    <property type="project" value="UniProtKB-SubCell"/>
</dbReference>
<keyword evidence="8" id="KW-0547">Nucleotide-binding</keyword>
<evidence type="ECO:0000256" key="1">
    <source>
        <dbReference type="ARBA" id="ARBA00000085"/>
    </source>
</evidence>
<feature type="transmembrane region" description="Helical" evidence="13">
    <location>
        <begin position="383"/>
        <end position="402"/>
    </location>
</feature>
<proteinExistence type="predicted"/>
<evidence type="ECO:0000256" key="2">
    <source>
        <dbReference type="ARBA" id="ARBA00004651"/>
    </source>
</evidence>
<dbReference type="SMART" id="SM00388">
    <property type="entry name" value="HisKA"/>
    <property type="match status" value="1"/>
</dbReference>
<dbReference type="InterPro" id="IPR036890">
    <property type="entry name" value="HATPase_C_sf"/>
</dbReference>
<dbReference type="Pfam" id="PF00672">
    <property type="entry name" value="HAMP"/>
    <property type="match status" value="1"/>
</dbReference>
<dbReference type="PANTHER" id="PTHR44936:SF10">
    <property type="entry name" value="SENSOR PROTEIN RSTB"/>
    <property type="match status" value="1"/>
</dbReference>
<name>A0A4U2YMI4_9ACTN</name>
<comment type="subcellular location">
    <subcellularLocation>
        <location evidence="2">Cell membrane</location>
        <topology evidence="2">Multi-pass membrane protein</topology>
    </subcellularLocation>
</comment>
<keyword evidence="11 13" id="KW-1133">Transmembrane helix</keyword>
<evidence type="ECO:0000313" key="16">
    <source>
        <dbReference type="EMBL" id="TKI61815.1"/>
    </source>
</evidence>
<dbReference type="SUPFAM" id="SSF158472">
    <property type="entry name" value="HAMP domain-like"/>
    <property type="match status" value="1"/>
</dbReference>
<keyword evidence="12" id="KW-0902">Two-component regulatory system</keyword>
<dbReference type="AlphaFoldDB" id="A0A4U2YMI4"/>
<dbReference type="PROSITE" id="PS50109">
    <property type="entry name" value="HIS_KIN"/>
    <property type="match status" value="1"/>
</dbReference>
<dbReference type="RefSeq" id="WP_137066820.1">
    <property type="nucleotide sequence ID" value="NZ_CP040748.1"/>
</dbReference>
<keyword evidence="6" id="KW-0808">Transferase</keyword>
<feature type="transmembrane region" description="Helical" evidence="13">
    <location>
        <begin position="457"/>
        <end position="477"/>
    </location>
</feature>
<dbReference type="PRINTS" id="PR00344">
    <property type="entry name" value="BCTRLSENSOR"/>
</dbReference>
<evidence type="ECO:0000256" key="4">
    <source>
        <dbReference type="ARBA" id="ARBA00022475"/>
    </source>
</evidence>
<accession>A0A4U2YMI4</accession>
<dbReference type="InterPro" id="IPR025291">
    <property type="entry name" value="DUF4153"/>
</dbReference>
<keyword evidence="4" id="KW-1003">Cell membrane</keyword>
<dbReference type="GO" id="GO:0005524">
    <property type="term" value="F:ATP binding"/>
    <property type="evidence" value="ECO:0007669"/>
    <property type="project" value="UniProtKB-KW"/>
</dbReference>
<feature type="transmembrane region" description="Helical" evidence="13">
    <location>
        <begin position="673"/>
        <end position="698"/>
    </location>
</feature>
<keyword evidence="7 13" id="KW-0812">Transmembrane</keyword>
<dbReference type="InterPro" id="IPR003661">
    <property type="entry name" value="HisK_dim/P_dom"/>
</dbReference>
<dbReference type="CDD" id="cd06225">
    <property type="entry name" value="HAMP"/>
    <property type="match status" value="1"/>
</dbReference>
<dbReference type="PANTHER" id="PTHR44936">
    <property type="entry name" value="SENSOR PROTEIN CREC"/>
    <property type="match status" value="1"/>
</dbReference>
<sequence length="858" mass="89824">MSALTRISSIKVKLGLLVVAASLVTALVATVGSAAGVSPWLTLPVTLFLALLVTQLLASGMVAPLVQMTEAARAMARGAYDARVLTANADEVGELARSFNVMAADLQRVDAERRDLIATVSHELRTPVAALSAQLENLADGVVEPTPERLGSTLASAERLGDLLADLLALSRLEAGVVDLDPVAVDLSSLVAGCAEEVAAAGRDVDIEVDVPADMQVWADPVRLRQLLINGLDNAARHAPEGTAVEVHAGGGEDGSWWLEVLDAGAGVAPADRERVFERFGTDAEGGGTGLGLAVSRWVARLHGGSLAFVDPEPGRTGARLRLEVPGPRLVAARSGATPQQVVPAPAFTVPVGSAPGTTPVPADDSTAFLFGGRWPERRPDRAPWIVAAAALVGVLAAATVVGVGPGLMWSLVLVAAGAVAWTASPRRTQPFTVLCTTLATAAVLSMTIHLQGGVTALALFAAAGTFLAGVTGATTLRGMLVSGLAWPMSALRGLAWLGRSLQVTGHRSRRTAVVRTVAASLVGLAVFGFLLVSADAMLTDWVTRLVPDISVDTAVARTFVALAIGGMTLAAAYLALNPPEVDPRPGHGLTATNRWEWVVPVLAVVAVFAVFVVVQVTVVIGGDAYVRRTTGLTYSEYARQGFFQMVLATALALVVVWLAARRAGTTTRDRRWLIGTTGALCLLVLGVVATALGRLAVYQDAYGYTVARVLAYAVEGWLGLVVLAVMVLGAVGRGAFVPRVALVSGTAIIVALSWFNTSAWVAERNIDRYEATGKLDLHYLSDLGDAAFPVVVERLPASTAACVWEFGPHGDGMLPMEASEPVGLREWTWDRARAEEALSHLRDQEVEDLPAGCYDEY</sequence>
<dbReference type="CDD" id="cd00082">
    <property type="entry name" value="HisKA"/>
    <property type="match status" value="1"/>
</dbReference>
<keyword evidence="9" id="KW-0418">Kinase</keyword>
<feature type="domain" description="Histidine kinase" evidence="14">
    <location>
        <begin position="119"/>
        <end position="329"/>
    </location>
</feature>
<reference evidence="16 17" key="1">
    <citation type="submission" date="2019-04" db="EMBL/GenBank/DDBJ databases">
        <authorList>
            <person name="Dong K."/>
        </authorList>
    </citation>
    <scope>NUCLEOTIDE SEQUENCE [LARGE SCALE GENOMIC DNA]</scope>
    <source>
        <strain evidence="17">dk3543</strain>
    </source>
</reference>
<evidence type="ECO:0000259" key="15">
    <source>
        <dbReference type="PROSITE" id="PS50885"/>
    </source>
</evidence>
<dbReference type="Gene3D" id="3.30.565.10">
    <property type="entry name" value="Histidine kinase-like ATPase, C-terminal domain"/>
    <property type="match status" value="1"/>
</dbReference>
<organism evidence="16 17">
    <name type="scientific">Nocardioides jishulii</name>
    <dbReference type="NCBI Taxonomy" id="2575440"/>
    <lineage>
        <taxon>Bacteria</taxon>
        <taxon>Bacillati</taxon>
        <taxon>Actinomycetota</taxon>
        <taxon>Actinomycetes</taxon>
        <taxon>Propionibacteriales</taxon>
        <taxon>Nocardioidaceae</taxon>
        <taxon>Nocardioides</taxon>
    </lineage>
</organism>
<feature type="transmembrane region" description="Helical" evidence="13">
    <location>
        <begin position="642"/>
        <end position="661"/>
    </location>
</feature>
<dbReference type="PROSITE" id="PS50885">
    <property type="entry name" value="HAMP"/>
    <property type="match status" value="1"/>
</dbReference>
<dbReference type="SMART" id="SM00387">
    <property type="entry name" value="HATPase_c"/>
    <property type="match status" value="1"/>
</dbReference>
<feature type="transmembrane region" description="Helical" evidence="13">
    <location>
        <begin position="513"/>
        <end position="535"/>
    </location>
</feature>
<protein>
    <recommendedName>
        <fullName evidence="3">histidine kinase</fullName>
        <ecNumber evidence="3">2.7.13.3</ecNumber>
    </recommendedName>
</protein>
<dbReference type="Gene3D" id="6.10.340.10">
    <property type="match status" value="1"/>
</dbReference>
<keyword evidence="13" id="KW-0472">Membrane</keyword>
<evidence type="ECO:0000256" key="6">
    <source>
        <dbReference type="ARBA" id="ARBA00022679"/>
    </source>
</evidence>
<feature type="transmembrane region" description="Helical" evidence="13">
    <location>
        <begin position="44"/>
        <end position="66"/>
    </location>
</feature>
<dbReference type="Pfam" id="PF13687">
    <property type="entry name" value="DUF4153"/>
    <property type="match status" value="1"/>
</dbReference>
<dbReference type="Gene3D" id="1.10.287.130">
    <property type="match status" value="1"/>
</dbReference>
<dbReference type="InterPro" id="IPR005467">
    <property type="entry name" value="His_kinase_dom"/>
</dbReference>
<dbReference type="InterPro" id="IPR003594">
    <property type="entry name" value="HATPase_dom"/>
</dbReference>
<dbReference type="SUPFAM" id="SSF55874">
    <property type="entry name" value="ATPase domain of HSP90 chaperone/DNA topoisomerase II/histidine kinase"/>
    <property type="match status" value="1"/>
</dbReference>
<evidence type="ECO:0000256" key="13">
    <source>
        <dbReference type="SAM" id="Phobius"/>
    </source>
</evidence>
<dbReference type="InterPro" id="IPR036097">
    <property type="entry name" value="HisK_dim/P_sf"/>
</dbReference>
<feature type="transmembrane region" description="Helical" evidence="13">
    <location>
        <begin position="598"/>
        <end position="622"/>
    </location>
</feature>
<evidence type="ECO:0000256" key="5">
    <source>
        <dbReference type="ARBA" id="ARBA00022553"/>
    </source>
</evidence>
<feature type="transmembrane region" description="Helical" evidence="13">
    <location>
        <begin position="737"/>
        <end position="756"/>
    </location>
</feature>
<evidence type="ECO:0000256" key="7">
    <source>
        <dbReference type="ARBA" id="ARBA00022692"/>
    </source>
</evidence>
<feature type="transmembrane region" description="Helical" evidence="13">
    <location>
        <begin position="408"/>
        <end position="425"/>
    </location>
</feature>
<keyword evidence="17" id="KW-1185">Reference proteome</keyword>
<evidence type="ECO:0000256" key="8">
    <source>
        <dbReference type="ARBA" id="ARBA00022741"/>
    </source>
</evidence>
<evidence type="ECO:0000256" key="10">
    <source>
        <dbReference type="ARBA" id="ARBA00022840"/>
    </source>
</evidence>
<evidence type="ECO:0000256" key="9">
    <source>
        <dbReference type="ARBA" id="ARBA00022777"/>
    </source>
</evidence>
<dbReference type="InterPro" id="IPR003660">
    <property type="entry name" value="HAMP_dom"/>
</dbReference>
<comment type="catalytic activity">
    <reaction evidence="1">
        <text>ATP + protein L-histidine = ADP + protein N-phospho-L-histidine.</text>
        <dbReference type="EC" id="2.7.13.3"/>
    </reaction>
</comment>
<feature type="transmembrane region" description="Helical" evidence="13">
    <location>
        <begin position="555"/>
        <end position="577"/>
    </location>
</feature>
<dbReference type="Pfam" id="PF02518">
    <property type="entry name" value="HATPase_c"/>
    <property type="match status" value="1"/>
</dbReference>
<evidence type="ECO:0000313" key="17">
    <source>
        <dbReference type="Proteomes" id="UP000307808"/>
    </source>
</evidence>
<feature type="transmembrane region" description="Helical" evidence="13">
    <location>
        <begin position="710"/>
        <end position="730"/>
    </location>
</feature>
<dbReference type="InterPro" id="IPR050980">
    <property type="entry name" value="2C_sensor_his_kinase"/>
</dbReference>
<keyword evidence="5" id="KW-0597">Phosphoprotein</keyword>
<gene>
    <name evidence="16" type="ORF">FC770_13800</name>
</gene>
<evidence type="ECO:0000259" key="14">
    <source>
        <dbReference type="PROSITE" id="PS50109"/>
    </source>
</evidence>
<dbReference type="InterPro" id="IPR004358">
    <property type="entry name" value="Sig_transdc_His_kin-like_C"/>
</dbReference>
<feature type="transmembrane region" description="Helical" evidence="13">
    <location>
        <begin position="432"/>
        <end position="451"/>
    </location>
</feature>
<dbReference type="GO" id="GO:0000155">
    <property type="term" value="F:phosphorelay sensor kinase activity"/>
    <property type="evidence" value="ECO:0007669"/>
    <property type="project" value="InterPro"/>
</dbReference>
<comment type="caution">
    <text evidence="16">The sequence shown here is derived from an EMBL/GenBank/DDBJ whole genome shotgun (WGS) entry which is preliminary data.</text>
</comment>
<evidence type="ECO:0000256" key="12">
    <source>
        <dbReference type="ARBA" id="ARBA00023012"/>
    </source>
</evidence>
<keyword evidence="10" id="KW-0067">ATP-binding</keyword>
<dbReference type="EMBL" id="SZPY01000003">
    <property type="protein sequence ID" value="TKI61815.1"/>
    <property type="molecule type" value="Genomic_DNA"/>
</dbReference>
<dbReference type="CDD" id="cd00075">
    <property type="entry name" value="HATPase"/>
    <property type="match status" value="1"/>
</dbReference>
<dbReference type="Proteomes" id="UP000307808">
    <property type="component" value="Unassembled WGS sequence"/>
</dbReference>
<dbReference type="EC" id="2.7.13.3" evidence="3"/>
<feature type="domain" description="HAMP" evidence="15">
    <location>
        <begin position="59"/>
        <end position="111"/>
    </location>
</feature>
<dbReference type="Pfam" id="PF00512">
    <property type="entry name" value="HisKA"/>
    <property type="match status" value="1"/>
</dbReference>
<evidence type="ECO:0000256" key="3">
    <source>
        <dbReference type="ARBA" id="ARBA00012438"/>
    </source>
</evidence>
<dbReference type="OrthoDB" id="9757990at2"/>